<dbReference type="AlphaFoldDB" id="A0A2H3CPL6"/>
<evidence type="ECO:0000313" key="1">
    <source>
        <dbReference type="EMBL" id="PBK80348.1"/>
    </source>
</evidence>
<dbReference type="STRING" id="47427.A0A2H3CPL6"/>
<keyword evidence="2" id="KW-1185">Reference proteome</keyword>
<organism evidence="1 2">
    <name type="scientific">Armillaria gallica</name>
    <name type="common">Bulbous honey fungus</name>
    <name type="synonym">Armillaria bulbosa</name>
    <dbReference type="NCBI Taxonomy" id="47427"/>
    <lineage>
        <taxon>Eukaryota</taxon>
        <taxon>Fungi</taxon>
        <taxon>Dikarya</taxon>
        <taxon>Basidiomycota</taxon>
        <taxon>Agaricomycotina</taxon>
        <taxon>Agaricomycetes</taxon>
        <taxon>Agaricomycetidae</taxon>
        <taxon>Agaricales</taxon>
        <taxon>Marasmiineae</taxon>
        <taxon>Physalacriaceae</taxon>
        <taxon>Armillaria</taxon>
    </lineage>
</organism>
<protein>
    <submittedName>
        <fullName evidence="1">Uncharacterized protein</fullName>
    </submittedName>
</protein>
<dbReference type="InParanoid" id="A0A2H3CPL6"/>
<feature type="non-terminal residue" evidence="1">
    <location>
        <position position="1"/>
    </location>
</feature>
<dbReference type="Proteomes" id="UP000217790">
    <property type="component" value="Unassembled WGS sequence"/>
</dbReference>
<proteinExistence type="predicted"/>
<dbReference type="OMA" id="EEEMCHT"/>
<evidence type="ECO:0000313" key="2">
    <source>
        <dbReference type="Proteomes" id="UP000217790"/>
    </source>
</evidence>
<dbReference type="EMBL" id="KZ293747">
    <property type="protein sequence ID" value="PBK80348.1"/>
    <property type="molecule type" value="Genomic_DNA"/>
</dbReference>
<gene>
    <name evidence="1" type="ORF">ARMGADRAFT_949689</name>
</gene>
<name>A0A2H3CPL6_ARMGA</name>
<dbReference type="OrthoDB" id="3261436at2759"/>
<accession>A0A2H3CPL6</accession>
<sequence length="213" mass="24358">EAQCKDALVALRSTLHARHSLFTRHNKNFCGQKQNTRAAEAAHRLDMKCKLAVLKYNMAQNALLILQGPGDWEQTLHELWTSDCVSLHRSVLEIDSSSEEEDSQPQGEGHKEVSWIWMQEGALSDGEDEALNQAVKLKWLKSRARSMRWREEGILVEEEMCHTLLSLEWQAHKWRGLGSEWEDLDPAGTEGVQAYAAHQVILYQCLGIHFRTL</sequence>
<reference evidence="2" key="1">
    <citation type="journal article" date="2017" name="Nat. Ecol. Evol.">
        <title>Genome expansion and lineage-specific genetic innovations in the forest pathogenic fungi Armillaria.</title>
        <authorList>
            <person name="Sipos G."/>
            <person name="Prasanna A.N."/>
            <person name="Walter M.C."/>
            <person name="O'Connor E."/>
            <person name="Balint B."/>
            <person name="Krizsan K."/>
            <person name="Kiss B."/>
            <person name="Hess J."/>
            <person name="Varga T."/>
            <person name="Slot J."/>
            <person name="Riley R."/>
            <person name="Boka B."/>
            <person name="Rigling D."/>
            <person name="Barry K."/>
            <person name="Lee J."/>
            <person name="Mihaltcheva S."/>
            <person name="LaButti K."/>
            <person name="Lipzen A."/>
            <person name="Waldron R."/>
            <person name="Moloney N.M."/>
            <person name="Sperisen C."/>
            <person name="Kredics L."/>
            <person name="Vagvoelgyi C."/>
            <person name="Patrignani A."/>
            <person name="Fitzpatrick D."/>
            <person name="Nagy I."/>
            <person name="Doyle S."/>
            <person name="Anderson J.B."/>
            <person name="Grigoriev I.V."/>
            <person name="Gueldener U."/>
            <person name="Muensterkoetter M."/>
            <person name="Nagy L.G."/>
        </authorList>
    </citation>
    <scope>NUCLEOTIDE SEQUENCE [LARGE SCALE GENOMIC DNA]</scope>
    <source>
        <strain evidence="2">Ar21-2</strain>
    </source>
</reference>